<dbReference type="Proteomes" id="UP000422764">
    <property type="component" value="Chromosome"/>
</dbReference>
<keyword evidence="2" id="KW-1185">Reference proteome</keyword>
<evidence type="ECO:0000313" key="2">
    <source>
        <dbReference type="Proteomes" id="UP000422764"/>
    </source>
</evidence>
<dbReference type="AlphaFoldDB" id="A0A6I6F611"/>
<name>A0A6I6F611_9CLOT</name>
<proteinExistence type="predicted"/>
<gene>
    <name evidence="1" type="ORF">GOM49_17540</name>
</gene>
<dbReference type="EMBL" id="CP046522">
    <property type="protein sequence ID" value="QGU96654.1"/>
    <property type="molecule type" value="Genomic_DNA"/>
</dbReference>
<reference evidence="1 2" key="1">
    <citation type="submission" date="2019-12" db="EMBL/GenBank/DDBJ databases">
        <title>Genome sequenceing of Clostridium bovifaecis.</title>
        <authorList>
            <person name="Yao Y."/>
        </authorList>
    </citation>
    <scope>NUCLEOTIDE SEQUENCE [LARGE SCALE GENOMIC DNA]</scope>
    <source>
        <strain evidence="1 2">BXX</strain>
    </source>
</reference>
<evidence type="ECO:0000313" key="1">
    <source>
        <dbReference type="EMBL" id="QGU96654.1"/>
    </source>
</evidence>
<protein>
    <submittedName>
        <fullName evidence="1">Uncharacterized protein</fullName>
    </submittedName>
</protein>
<sequence length="63" mass="7377">MKLSLNNSSNELFHGSKIEIENTKELINIKLALAEYRNTFERMGDNEKVSELDKMLDSLEIRY</sequence>
<accession>A0A6I6F611</accession>
<organism evidence="1 2">
    <name type="scientific">Clostridium bovifaecis</name>
    <dbReference type="NCBI Taxonomy" id="2184719"/>
    <lineage>
        <taxon>Bacteria</taxon>
        <taxon>Bacillati</taxon>
        <taxon>Bacillota</taxon>
        <taxon>Clostridia</taxon>
        <taxon>Eubacteriales</taxon>
        <taxon>Clostridiaceae</taxon>
        <taxon>Clostridium</taxon>
    </lineage>
</organism>